<evidence type="ECO:0000259" key="6">
    <source>
        <dbReference type="Pfam" id="PF02775"/>
    </source>
</evidence>
<dbReference type="SUPFAM" id="SSF52467">
    <property type="entry name" value="DHS-like NAD/FAD-binding domain"/>
    <property type="match status" value="1"/>
</dbReference>
<feature type="domain" description="Thiamine pyrophosphate enzyme N-terminal TPP-binding" evidence="7">
    <location>
        <begin position="22"/>
        <end position="133"/>
    </location>
</feature>
<dbReference type="HOGENOM" id="CLU_013748_1_2_9"/>
<dbReference type="PANTHER" id="PTHR18968:SF14">
    <property type="entry name" value="GLYOXYLATE CARBOLIGASE"/>
    <property type="match status" value="1"/>
</dbReference>
<dbReference type="EMBL" id="CP002547">
    <property type="protein sequence ID" value="ADY57360.1"/>
    <property type="molecule type" value="Genomic_DNA"/>
</dbReference>
<dbReference type="Gene3D" id="3.40.50.970">
    <property type="match status" value="2"/>
</dbReference>
<dbReference type="GO" id="GO:0009028">
    <property type="term" value="F:tartronate-semialdehyde synthase activity"/>
    <property type="evidence" value="ECO:0007669"/>
    <property type="project" value="TreeGrafter"/>
</dbReference>
<dbReference type="PROSITE" id="PS00187">
    <property type="entry name" value="TPP_ENZYMES"/>
    <property type="match status" value="1"/>
</dbReference>
<dbReference type="GO" id="GO:0009099">
    <property type="term" value="P:L-valine biosynthetic process"/>
    <property type="evidence" value="ECO:0007669"/>
    <property type="project" value="TreeGrafter"/>
</dbReference>
<dbReference type="InterPro" id="IPR012000">
    <property type="entry name" value="Thiamin_PyroP_enz_cen_dom"/>
</dbReference>
<dbReference type="CDD" id="cd07035">
    <property type="entry name" value="TPP_PYR_POX_like"/>
    <property type="match status" value="1"/>
</dbReference>
<dbReference type="KEGG" id="sgy:Sgly_3092"/>
<evidence type="ECO:0000256" key="4">
    <source>
        <dbReference type="RuleBase" id="RU362132"/>
    </source>
</evidence>
<dbReference type="Pfam" id="PF02776">
    <property type="entry name" value="TPP_enzyme_N"/>
    <property type="match status" value="1"/>
</dbReference>
<comment type="similarity">
    <text evidence="1 4">Belongs to the TPP enzyme family.</text>
</comment>
<dbReference type="GO" id="GO:0030976">
    <property type="term" value="F:thiamine pyrophosphate binding"/>
    <property type="evidence" value="ECO:0007669"/>
    <property type="project" value="InterPro"/>
</dbReference>
<proteinExistence type="inferred from homology"/>
<gene>
    <name evidence="8" type="ordered locus">Sgly_3092</name>
</gene>
<dbReference type="eggNOG" id="COG0028">
    <property type="taxonomic scope" value="Bacteria"/>
</dbReference>
<evidence type="ECO:0000313" key="9">
    <source>
        <dbReference type="Proteomes" id="UP000007488"/>
    </source>
</evidence>
<dbReference type="GO" id="GO:0003984">
    <property type="term" value="F:acetolactate synthase activity"/>
    <property type="evidence" value="ECO:0007669"/>
    <property type="project" value="UniProtKB-EC"/>
</dbReference>
<dbReference type="InterPro" id="IPR029061">
    <property type="entry name" value="THDP-binding"/>
</dbReference>
<organism evidence="8 9">
    <name type="scientific">Syntrophobotulus glycolicus (strain DSM 8271 / FlGlyR)</name>
    <dbReference type="NCBI Taxonomy" id="645991"/>
    <lineage>
        <taxon>Bacteria</taxon>
        <taxon>Bacillati</taxon>
        <taxon>Bacillota</taxon>
        <taxon>Clostridia</taxon>
        <taxon>Eubacteriales</taxon>
        <taxon>Desulfitobacteriaceae</taxon>
        <taxon>Syntrophobotulus</taxon>
    </lineage>
</organism>
<evidence type="ECO:0000256" key="2">
    <source>
        <dbReference type="ARBA" id="ARBA00023052"/>
    </source>
</evidence>
<evidence type="ECO:0000256" key="3">
    <source>
        <dbReference type="ARBA" id="ARBA00048670"/>
    </source>
</evidence>
<dbReference type="Proteomes" id="UP000007488">
    <property type="component" value="Chromosome"/>
</dbReference>
<dbReference type="FunFam" id="3.40.50.1220:FF:000008">
    <property type="entry name" value="Acetolactate synthase"/>
    <property type="match status" value="1"/>
</dbReference>
<dbReference type="AlphaFoldDB" id="F0T0Y9"/>
<reference evidence="9" key="2">
    <citation type="submission" date="2011-02" db="EMBL/GenBank/DDBJ databases">
        <title>The complete genome of Syntrophobotulus glycolicus DSM 8271.</title>
        <authorList>
            <person name="Lucas S."/>
            <person name="Copeland A."/>
            <person name="Lapidus A."/>
            <person name="Bruce D."/>
            <person name="Goodwin L."/>
            <person name="Pitluck S."/>
            <person name="Kyrpides N."/>
            <person name="Mavromatis K."/>
            <person name="Pagani I."/>
            <person name="Ivanova N."/>
            <person name="Mikhailova N."/>
            <person name="Chertkov O."/>
            <person name="Held B."/>
            <person name="Detter J.C."/>
            <person name="Tapia R."/>
            <person name="Han C."/>
            <person name="Land M."/>
            <person name="Hauser L."/>
            <person name="Markowitz V."/>
            <person name="Cheng J.-F."/>
            <person name="Hugenholtz P."/>
            <person name="Woyke T."/>
            <person name="Wu D."/>
            <person name="Spring S."/>
            <person name="Schroeder M."/>
            <person name="Brambilla E."/>
            <person name="Klenk H.-P."/>
            <person name="Eisen J.A."/>
        </authorList>
    </citation>
    <scope>NUCLEOTIDE SEQUENCE [LARGE SCALE GENOMIC DNA]</scope>
    <source>
        <strain evidence="9">DSM 8271 / FlGlyR</strain>
    </source>
</reference>
<dbReference type="GO" id="GO:0009097">
    <property type="term" value="P:isoleucine biosynthetic process"/>
    <property type="evidence" value="ECO:0007669"/>
    <property type="project" value="TreeGrafter"/>
</dbReference>
<dbReference type="STRING" id="645991.Sgly_3092"/>
<evidence type="ECO:0000313" key="8">
    <source>
        <dbReference type="EMBL" id="ADY57360.1"/>
    </source>
</evidence>
<dbReference type="InterPro" id="IPR000399">
    <property type="entry name" value="TPP-bd_CS"/>
</dbReference>
<dbReference type="GO" id="GO:0005948">
    <property type="term" value="C:acetolactate synthase complex"/>
    <property type="evidence" value="ECO:0007669"/>
    <property type="project" value="TreeGrafter"/>
</dbReference>
<evidence type="ECO:0000259" key="5">
    <source>
        <dbReference type="Pfam" id="PF00205"/>
    </source>
</evidence>
<dbReference type="GO" id="GO:0050660">
    <property type="term" value="F:flavin adenine dinucleotide binding"/>
    <property type="evidence" value="ECO:0007669"/>
    <property type="project" value="TreeGrafter"/>
</dbReference>
<dbReference type="RefSeq" id="WP_013626132.1">
    <property type="nucleotide sequence ID" value="NC_015172.1"/>
</dbReference>
<keyword evidence="8" id="KW-0808">Transferase</keyword>
<evidence type="ECO:0000259" key="7">
    <source>
        <dbReference type="Pfam" id="PF02776"/>
    </source>
</evidence>
<feature type="domain" description="Thiamine pyrophosphate enzyme TPP-binding" evidence="6">
    <location>
        <begin position="410"/>
        <end position="564"/>
    </location>
</feature>
<dbReference type="FunFam" id="3.40.50.970:FF:000007">
    <property type="entry name" value="Acetolactate synthase"/>
    <property type="match status" value="1"/>
</dbReference>
<dbReference type="InterPro" id="IPR029035">
    <property type="entry name" value="DHS-like_NAD/FAD-binding_dom"/>
</dbReference>
<comment type="catalytic activity">
    <reaction evidence="3">
        <text>2 pyruvate + H(+) = (2S)-2-acetolactate + CO2</text>
        <dbReference type="Rhea" id="RHEA:25249"/>
        <dbReference type="ChEBI" id="CHEBI:15361"/>
        <dbReference type="ChEBI" id="CHEBI:15378"/>
        <dbReference type="ChEBI" id="CHEBI:16526"/>
        <dbReference type="ChEBI" id="CHEBI:58476"/>
        <dbReference type="EC" id="2.2.1.6"/>
    </reaction>
</comment>
<dbReference type="InterPro" id="IPR045229">
    <property type="entry name" value="TPP_enz"/>
</dbReference>
<reference evidence="8 9" key="1">
    <citation type="journal article" date="2011" name="Stand. Genomic Sci.">
        <title>Complete genome sequence of Syntrophobotulus glycolicus type strain (FlGlyR).</title>
        <authorList>
            <person name="Han C."/>
            <person name="Mwirichia R."/>
            <person name="Chertkov O."/>
            <person name="Held B."/>
            <person name="Lapidus A."/>
            <person name="Nolan M."/>
            <person name="Lucas S."/>
            <person name="Hammon N."/>
            <person name="Deshpande S."/>
            <person name="Cheng J.F."/>
            <person name="Tapia R."/>
            <person name="Goodwin L."/>
            <person name="Pitluck S."/>
            <person name="Huntemann M."/>
            <person name="Liolios K."/>
            <person name="Ivanova N."/>
            <person name="Pagani I."/>
            <person name="Mavromatis K."/>
            <person name="Ovchinikova G."/>
            <person name="Pati A."/>
            <person name="Chen A."/>
            <person name="Palaniappan K."/>
            <person name="Land M."/>
            <person name="Hauser L."/>
            <person name="Brambilla E.M."/>
            <person name="Rohde M."/>
            <person name="Spring S."/>
            <person name="Sikorski J."/>
            <person name="Goker M."/>
            <person name="Woyke T."/>
            <person name="Bristow J."/>
            <person name="Eisen J.A."/>
            <person name="Markowitz V."/>
            <person name="Hugenholtz P."/>
            <person name="Kyrpides N.C."/>
            <person name="Klenk H.P."/>
            <person name="Detter J.C."/>
        </authorList>
    </citation>
    <scope>NUCLEOTIDE SEQUENCE [LARGE SCALE GENOMIC DNA]</scope>
    <source>
        <strain evidence="9">DSM 8271 / FlGlyR</strain>
    </source>
</reference>
<keyword evidence="9" id="KW-1185">Reference proteome</keyword>
<dbReference type="InterPro" id="IPR012001">
    <property type="entry name" value="Thiamin_PyroP_enz_TPP-bd_dom"/>
</dbReference>
<keyword evidence="2 4" id="KW-0786">Thiamine pyrophosphate</keyword>
<dbReference type="Pfam" id="PF00205">
    <property type="entry name" value="TPP_enzyme_M"/>
    <property type="match status" value="1"/>
</dbReference>
<dbReference type="OrthoDB" id="4494979at2"/>
<dbReference type="GO" id="GO:0000287">
    <property type="term" value="F:magnesium ion binding"/>
    <property type="evidence" value="ECO:0007669"/>
    <property type="project" value="InterPro"/>
</dbReference>
<evidence type="ECO:0000256" key="1">
    <source>
        <dbReference type="ARBA" id="ARBA00007812"/>
    </source>
</evidence>
<dbReference type="InterPro" id="IPR011766">
    <property type="entry name" value="TPP_enzyme_TPP-bd"/>
</dbReference>
<dbReference type="PANTHER" id="PTHR18968">
    <property type="entry name" value="THIAMINE PYROPHOSPHATE ENZYMES"/>
    <property type="match status" value="1"/>
</dbReference>
<feature type="domain" description="Thiamine pyrophosphate enzyme central" evidence="5">
    <location>
        <begin position="212"/>
        <end position="348"/>
    </location>
</feature>
<protein>
    <submittedName>
        <fullName evidence="8">Acetolactate synthase</fullName>
        <ecNumber evidence="8">2.2.1.6</ecNumber>
    </submittedName>
</protein>
<dbReference type="EC" id="2.2.1.6" evidence="8"/>
<accession>F0T0Y9</accession>
<dbReference type="SUPFAM" id="SSF52518">
    <property type="entry name" value="Thiamin diphosphate-binding fold (THDP-binding)"/>
    <property type="match status" value="2"/>
</dbReference>
<dbReference type="Gene3D" id="3.40.50.1220">
    <property type="entry name" value="TPP-binding domain"/>
    <property type="match status" value="1"/>
</dbReference>
<dbReference type="Pfam" id="PF02775">
    <property type="entry name" value="TPP_enzyme_C"/>
    <property type="match status" value="1"/>
</dbReference>
<sequence>MALWGEKEEKKTANEEGATTITCAELLARFLQHKGVEHLFGIPGAAILPFYDAVREQGAIRSINVRHEQMAAFMADGYYRATGKMAVCAATSGPGATNFLTGLYGAYGDATPMLAITGQVPVALIGKDAFQEAPIVEMAKPVTKAAYLVDQAFEMPFIIKEAWNKATTGKRGPVLLDLPLDVQKTVLSIDLEKWLNDEEDIPSAPPVEPQAVQSALSMIRQAQKPVIMVGGGVNLSNAHQELRELAELLNVPVVATLMGKDCFPNDHALYAGMVGTICNSPYGNKTLLESDLVINLGGRFSDRTTGNLSLFTKERRFIQVNIDSEGFNKSVQADLNIHADVKNFMTELVKEIKQGTGDQGTSFKWKIKERAEEKQAYARRTDFDMYPMKPQRAIAELRKYLDRDAVVTHDCGISQILSSQIFEAYEPKSYLITGRAGNMGWGLGAAMAAKLAYPEKQCVNLLGDGSLGMSIGDLATAAKHNIPIVVFLLNNSLLGLIRQQQNMFFDKRWISTDLQYCNNGDYRGIDFVTVAKGFGLGAEQVQDPNKIGEALDRAFTSGRPYLIELLVDPQAMCSVSTDGTIGGVQEVF</sequence>
<name>F0T0Y9_SYNGF</name>